<comment type="caution">
    <text evidence="1">The sequence shown here is derived from an EMBL/GenBank/DDBJ whole genome shotgun (WGS) entry which is preliminary data.</text>
</comment>
<gene>
    <name evidence="1" type="ORF">PR048_001485</name>
</gene>
<evidence type="ECO:0000313" key="2">
    <source>
        <dbReference type="Proteomes" id="UP001159363"/>
    </source>
</evidence>
<accession>A0ABQ9IHK5</accession>
<proteinExistence type="predicted"/>
<protein>
    <submittedName>
        <fullName evidence="1">Uncharacterized protein</fullName>
    </submittedName>
</protein>
<evidence type="ECO:0000313" key="1">
    <source>
        <dbReference type="EMBL" id="KAJ8896142.1"/>
    </source>
</evidence>
<dbReference type="Proteomes" id="UP001159363">
    <property type="component" value="Chromosome 1"/>
</dbReference>
<dbReference type="EMBL" id="JARBHB010000001">
    <property type="protein sequence ID" value="KAJ8896142.1"/>
    <property type="molecule type" value="Genomic_DNA"/>
</dbReference>
<sequence>MTHVILKLAKYCMTELNFSYFLPGKIQTDPLEEMFGKYRMLAGSQCFVYKLLKKLKCNVCHSGLVSDKYFDSSHSFIKELDHGGLQYPHLDVVSTVMYTYAKTYLKTTRTRIFKHRKSQASSYHDHHCAAQRKLSHLDVCDVGHTLETIIQHIVSMSSNALLRNYCLKKNETCKKNPKNQKISTLIKNVDLLKFLPQ</sequence>
<reference evidence="1 2" key="1">
    <citation type="submission" date="2023-02" db="EMBL/GenBank/DDBJ databases">
        <title>LHISI_Scaffold_Assembly.</title>
        <authorList>
            <person name="Stuart O.P."/>
            <person name="Cleave R."/>
            <person name="Magrath M.J.L."/>
            <person name="Mikheyev A.S."/>
        </authorList>
    </citation>
    <scope>NUCLEOTIDE SEQUENCE [LARGE SCALE GENOMIC DNA]</scope>
    <source>
        <strain evidence="1">Daus_M_001</strain>
        <tissue evidence="1">Leg muscle</tissue>
    </source>
</reference>
<name>A0ABQ9IHK5_9NEOP</name>
<organism evidence="1 2">
    <name type="scientific">Dryococelus australis</name>
    <dbReference type="NCBI Taxonomy" id="614101"/>
    <lineage>
        <taxon>Eukaryota</taxon>
        <taxon>Metazoa</taxon>
        <taxon>Ecdysozoa</taxon>
        <taxon>Arthropoda</taxon>
        <taxon>Hexapoda</taxon>
        <taxon>Insecta</taxon>
        <taxon>Pterygota</taxon>
        <taxon>Neoptera</taxon>
        <taxon>Polyneoptera</taxon>
        <taxon>Phasmatodea</taxon>
        <taxon>Verophasmatodea</taxon>
        <taxon>Anareolatae</taxon>
        <taxon>Phasmatidae</taxon>
        <taxon>Eurycanthinae</taxon>
        <taxon>Dryococelus</taxon>
    </lineage>
</organism>
<keyword evidence="2" id="KW-1185">Reference proteome</keyword>